<feature type="region of interest" description="Disordered" evidence="6">
    <location>
        <begin position="18"/>
        <end position="37"/>
    </location>
</feature>
<dbReference type="RefSeq" id="XP_013016440.1">
    <property type="nucleotide sequence ID" value="XM_013160986.1"/>
</dbReference>
<dbReference type="Proteomes" id="UP000016088">
    <property type="component" value="Unassembled WGS sequence"/>
</dbReference>
<feature type="region of interest" description="Disordered" evidence="6">
    <location>
        <begin position="147"/>
        <end position="168"/>
    </location>
</feature>
<dbReference type="Pfam" id="PF04939">
    <property type="entry name" value="RRS1"/>
    <property type="match status" value="1"/>
</dbReference>
<evidence type="ECO:0000313" key="7">
    <source>
        <dbReference type="EMBL" id="EPX75014.1"/>
    </source>
</evidence>
<evidence type="ECO:0000256" key="5">
    <source>
        <dbReference type="RuleBase" id="RU364132"/>
    </source>
</evidence>
<dbReference type="GeneID" id="25031470"/>
<reference evidence="7 8" key="1">
    <citation type="journal article" date="2011" name="Science">
        <title>Comparative functional genomics of the fission yeasts.</title>
        <authorList>
            <person name="Rhind N."/>
            <person name="Chen Z."/>
            <person name="Yassour M."/>
            <person name="Thompson D.A."/>
            <person name="Haas B.J."/>
            <person name="Habib N."/>
            <person name="Wapinski I."/>
            <person name="Roy S."/>
            <person name="Lin M.F."/>
            <person name="Heiman D.I."/>
            <person name="Young S.K."/>
            <person name="Furuya K."/>
            <person name="Guo Y."/>
            <person name="Pidoux A."/>
            <person name="Chen H.M."/>
            <person name="Robbertse B."/>
            <person name="Goldberg J.M."/>
            <person name="Aoki K."/>
            <person name="Bayne E.H."/>
            <person name="Berlin A.M."/>
            <person name="Desjardins C.A."/>
            <person name="Dobbs E."/>
            <person name="Dukaj L."/>
            <person name="Fan L."/>
            <person name="FitzGerald M.G."/>
            <person name="French C."/>
            <person name="Gujja S."/>
            <person name="Hansen K."/>
            <person name="Keifenheim D."/>
            <person name="Levin J.Z."/>
            <person name="Mosher R.A."/>
            <person name="Mueller C.A."/>
            <person name="Pfiffner J."/>
            <person name="Priest M."/>
            <person name="Russ C."/>
            <person name="Smialowska A."/>
            <person name="Swoboda P."/>
            <person name="Sykes S.M."/>
            <person name="Vaughn M."/>
            <person name="Vengrova S."/>
            <person name="Yoder R."/>
            <person name="Zeng Q."/>
            <person name="Allshire R."/>
            <person name="Baulcombe D."/>
            <person name="Birren B.W."/>
            <person name="Brown W."/>
            <person name="Ekwall K."/>
            <person name="Kellis M."/>
            <person name="Leatherwood J."/>
            <person name="Levin H."/>
            <person name="Margalit H."/>
            <person name="Martienssen R."/>
            <person name="Nieduszynski C.A."/>
            <person name="Spatafora J.W."/>
            <person name="Friedman N."/>
            <person name="Dalgaard J.Z."/>
            <person name="Baumann P."/>
            <person name="Niki H."/>
            <person name="Regev A."/>
            <person name="Nusbaum C."/>
        </authorList>
    </citation>
    <scope>NUCLEOTIDE SEQUENCE [LARGE SCALE GENOMIC DNA]</scope>
    <source>
        <strain evidence="8">yFS286</strain>
    </source>
</reference>
<evidence type="ECO:0000313" key="8">
    <source>
        <dbReference type="Proteomes" id="UP000016088"/>
    </source>
</evidence>
<dbReference type="GO" id="GO:0030687">
    <property type="term" value="C:preribosome, large subunit precursor"/>
    <property type="evidence" value="ECO:0007669"/>
    <property type="project" value="EnsemblFungi"/>
</dbReference>
<dbReference type="GO" id="GO:0005654">
    <property type="term" value="C:nucleoplasm"/>
    <property type="evidence" value="ECO:0007669"/>
    <property type="project" value="EnsemblFungi"/>
</dbReference>
<protein>
    <recommendedName>
        <fullName evidence="5">Ribosome biogenesis regulatory protein</fullName>
    </recommendedName>
</protein>
<keyword evidence="8" id="KW-1185">Reference proteome</keyword>
<dbReference type="GO" id="GO:0005730">
    <property type="term" value="C:nucleolus"/>
    <property type="evidence" value="ECO:0007669"/>
    <property type="project" value="EnsemblFungi"/>
</dbReference>
<evidence type="ECO:0000256" key="4">
    <source>
        <dbReference type="ARBA" id="ARBA00023242"/>
    </source>
</evidence>
<evidence type="ECO:0000256" key="6">
    <source>
        <dbReference type="SAM" id="MobiDB-lite"/>
    </source>
</evidence>
<dbReference type="GO" id="GO:0000055">
    <property type="term" value="P:ribosomal large subunit export from nucleus"/>
    <property type="evidence" value="ECO:0007669"/>
    <property type="project" value="EnsemblFungi"/>
</dbReference>
<dbReference type="GO" id="GO:0000447">
    <property type="term" value="P:endonucleolytic cleavage in ITS1 to separate SSU-rRNA from 5.8S rRNA and LSU-rRNA from tricistronic rRNA transcript (SSU-rRNA, 5.8S rRNA, LSU-rRNA)"/>
    <property type="evidence" value="ECO:0007669"/>
    <property type="project" value="EnsemblFungi"/>
</dbReference>
<name>S9RM33_SCHOY</name>
<dbReference type="VEuPathDB" id="FungiDB:SOCG_02493"/>
<keyword evidence="4 5" id="KW-0539">Nucleus</keyword>
<feature type="compositionally biased region" description="Basic residues" evidence="6">
    <location>
        <begin position="155"/>
        <end position="168"/>
    </location>
</feature>
<dbReference type="EMBL" id="KE503206">
    <property type="protein sequence ID" value="EPX75014.1"/>
    <property type="molecule type" value="Genomic_DNA"/>
</dbReference>
<evidence type="ECO:0000256" key="3">
    <source>
        <dbReference type="ARBA" id="ARBA00022517"/>
    </source>
</evidence>
<keyword evidence="3 5" id="KW-0690">Ribosome biogenesis</keyword>
<dbReference type="OMA" id="KMVYDEA"/>
<dbReference type="InterPro" id="IPR007023">
    <property type="entry name" value="Ribosom_reg"/>
</dbReference>
<dbReference type="GO" id="GO:0042273">
    <property type="term" value="P:ribosomal large subunit biogenesis"/>
    <property type="evidence" value="ECO:0007669"/>
    <property type="project" value="EnsemblFungi"/>
</dbReference>
<evidence type="ECO:0000256" key="1">
    <source>
        <dbReference type="ARBA" id="ARBA00004123"/>
    </source>
</evidence>
<organism evidence="7 8">
    <name type="scientific">Schizosaccharomyces octosporus (strain yFS286)</name>
    <name type="common">Fission yeast</name>
    <name type="synonym">Octosporomyces octosporus</name>
    <dbReference type="NCBI Taxonomy" id="483514"/>
    <lineage>
        <taxon>Eukaryota</taxon>
        <taxon>Fungi</taxon>
        <taxon>Dikarya</taxon>
        <taxon>Ascomycota</taxon>
        <taxon>Taphrinomycotina</taxon>
        <taxon>Schizosaccharomycetes</taxon>
        <taxon>Schizosaccharomycetales</taxon>
        <taxon>Schizosaccharomycetaceae</taxon>
        <taxon>Schizosaccharomyces</taxon>
    </lineage>
</organism>
<comment type="subcellular location">
    <subcellularLocation>
        <location evidence="1 5">Nucleus</location>
    </subcellularLocation>
</comment>
<dbReference type="AlphaFoldDB" id="S9RM33"/>
<comment type="function">
    <text evidence="5">Involved in ribosomal large subunit assembly.</text>
</comment>
<accession>S9RM33</accession>
<sequence length="168" mass="19107">MSTSVEKAIPLEYDLGNMSASDVTPLDETKLNSQRSQEKEDYLTSISRDNAQLLVNKLLALPKERTADGVLLALPESTTPLPRAKHLPKPKPETKWARFARLKGIAPKKREGKLVFDEASGEWVPKWGYKGKNKELDTQWIVEEGEKEKKLTSKQVRHSSRNAKRTRR</sequence>
<dbReference type="OrthoDB" id="28455at2759"/>
<comment type="similarity">
    <text evidence="2 5">Belongs to the RRS1 family.</text>
</comment>
<evidence type="ECO:0000256" key="2">
    <source>
        <dbReference type="ARBA" id="ARBA00010077"/>
    </source>
</evidence>
<dbReference type="GO" id="GO:0034399">
    <property type="term" value="C:nuclear periphery"/>
    <property type="evidence" value="ECO:0007669"/>
    <property type="project" value="EnsemblFungi"/>
</dbReference>
<dbReference type="HOGENOM" id="CLU_065163_2_1_1"/>
<dbReference type="eggNOG" id="KOG1765">
    <property type="taxonomic scope" value="Eukaryota"/>
</dbReference>
<gene>
    <name evidence="7" type="ORF">SOCG_02493</name>
</gene>
<proteinExistence type="inferred from homology"/>